<keyword evidence="8 10" id="KW-0378">Hydrolase</keyword>
<comment type="cofactor">
    <cofactor evidence="1">
        <name>Zn(2+)</name>
        <dbReference type="ChEBI" id="CHEBI:29105"/>
    </cofactor>
</comment>
<evidence type="ECO:0000259" key="11">
    <source>
        <dbReference type="Pfam" id="PF02225"/>
    </source>
</evidence>
<evidence type="ECO:0000259" key="12">
    <source>
        <dbReference type="Pfam" id="PF04389"/>
    </source>
</evidence>
<name>A0ABR3GLK6_9PEZI</name>
<dbReference type="InterPro" id="IPR003137">
    <property type="entry name" value="PA_domain"/>
</dbReference>
<keyword evidence="9 10" id="KW-0862">Zinc</keyword>
<dbReference type="Gene3D" id="3.50.30.30">
    <property type="match status" value="1"/>
</dbReference>
<dbReference type="InterPro" id="IPR041756">
    <property type="entry name" value="M28_SGAP-like"/>
</dbReference>
<feature type="domain" description="PA" evidence="11">
    <location>
        <begin position="129"/>
        <end position="218"/>
    </location>
</feature>
<dbReference type="GO" id="GO:0004177">
    <property type="term" value="F:aminopeptidase activity"/>
    <property type="evidence" value="ECO:0007669"/>
    <property type="project" value="UniProtKB-KW"/>
</dbReference>
<protein>
    <recommendedName>
        <fullName evidence="10">Peptide hydrolase</fullName>
        <ecNumber evidence="10">3.4.-.-</ecNumber>
    </recommendedName>
</protein>
<feature type="domain" description="Peptidase M28" evidence="12">
    <location>
        <begin position="244"/>
        <end position="454"/>
    </location>
</feature>
<comment type="similarity">
    <text evidence="3">Belongs to the peptidase M28 family. M28A subfamily.</text>
</comment>
<dbReference type="InterPro" id="IPR046450">
    <property type="entry name" value="PA_dom_sf"/>
</dbReference>
<keyword evidence="4 13" id="KW-0031">Aminopeptidase</keyword>
<dbReference type="PANTHER" id="PTHR12147:SF26">
    <property type="entry name" value="PEPTIDASE M28 DOMAIN-CONTAINING PROTEIN"/>
    <property type="match status" value="1"/>
</dbReference>
<keyword evidence="7 10" id="KW-0732">Signal</keyword>
<evidence type="ECO:0000313" key="13">
    <source>
        <dbReference type="EMBL" id="KAL0636804.1"/>
    </source>
</evidence>
<dbReference type="CDD" id="cd03876">
    <property type="entry name" value="M28_SGAP_like"/>
    <property type="match status" value="1"/>
</dbReference>
<dbReference type="InterPro" id="IPR045175">
    <property type="entry name" value="M28_fam"/>
</dbReference>
<evidence type="ECO:0000256" key="6">
    <source>
        <dbReference type="ARBA" id="ARBA00022723"/>
    </source>
</evidence>
<evidence type="ECO:0000256" key="5">
    <source>
        <dbReference type="ARBA" id="ARBA00022670"/>
    </source>
</evidence>
<dbReference type="InterPro" id="IPR007484">
    <property type="entry name" value="Peptidase_M28"/>
</dbReference>
<keyword evidence="6 10" id="KW-0479">Metal-binding</keyword>
<dbReference type="SUPFAM" id="SSF52025">
    <property type="entry name" value="PA domain"/>
    <property type="match status" value="1"/>
</dbReference>
<comment type="caution">
    <text evidence="13">The sequence shown here is derived from an EMBL/GenBank/DDBJ whole genome shotgun (WGS) entry which is preliminary data.</text>
</comment>
<dbReference type="Gene3D" id="3.40.630.10">
    <property type="entry name" value="Zn peptidases"/>
    <property type="match status" value="1"/>
</dbReference>
<evidence type="ECO:0000256" key="1">
    <source>
        <dbReference type="ARBA" id="ARBA00001947"/>
    </source>
</evidence>
<accession>A0ABR3GLK6</accession>
<dbReference type="EC" id="3.4.-.-" evidence="10"/>
<evidence type="ECO:0000256" key="3">
    <source>
        <dbReference type="ARBA" id="ARBA00005957"/>
    </source>
</evidence>
<dbReference type="EMBL" id="JBBBZM010000043">
    <property type="protein sequence ID" value="KAL0636804.1"/>
    <property type="molecule type" value="Genomic_DNA"/>
</dbReference>
<evidence type="ECO:0000256" key="4">
    <source>
        <dbReference type="ARBA" id="ARBA00022438"/>
    </source>
</evidence>
<reference evidence="13 14" key="1">
    <citation type="submission" date="2024-02" db="EMBL/GenBank/DDBJ databases">
        <title>Discinaceae phylogenomics.</title>
        <authorList>
            <person name="Dirks A.C."/>
            <person name="James T.Y."/>
        </authorList>
    </citation>
    <scope>NUCLEOTIDE SEQUENCE [LARGE SCALE GENOMIC DNA]</scope>
    <source>
        <strain evidence="13 14">ACD0624</strain>
    </source>
</reference>
<keyword evidence="14" id="KW-1185">Reference proteome</keyword>
<gene>
    <name evidence="13" type="primary">LAP2_1</name>
    <name evidence="13" type="ORF">Q9L58_004161</name>
</gene>
<dbReference type="Pfam" id="PF04389">
    <property type="entry name" value="Peptidase_M28"/>
    <property type="match status" value="1"/>
</dbReference>
<evidence type="ECO:0000256" key="7">
    <source>
        <dbReference type="ARBA" id="ARBA00022729"/>
    </source>
</evidence>
<dbReference type="SUPFAM" id="SSF53187">
    <property type="entry name" value="Zn-dependent exopeptidases"/>
    <property type="match status" value="1"/>
</dbReference>
<organism evidence="13 14">
    <name type="scientific">Discina gigas</name>
    <dbReference type="NCBI Taxonomy" id="1032678"/>
    <lineage>
        <taxon>Eukaryota</taxon>
        <taxon>Fungi</taxon>
        <taxon>Dikarya</taxon>
        <taxon>Ascomycota</taxon>
        <taxon>Pezizomycotina</taxon>
        <taxon>Pezizomycetes</taxon>
        <taxon>Pezizales</taxon>
        <taxon>Discinaceae</taxon>
        <taxon>Discina</taxon>
    </lineage>
</organism>
<keyword evidence="5 10" id="KW-0645">Protease</keyword>
<dbReference type="Proteomes" id="UP001447188">
    <property type="component" value="Unassembled WGS sequence"/>
</dbReference>
<dbReference type="CDD" id="cd02130">
    <property type="entry name" value="PA_ScAPY_like"/>
    <property type="match status" value="1"/>
</dbReference>
<evidence type="ECO:0000313" key="14">
    <source>
        <dbReference type="Proteomes" id="UP001447188"/>
    </source>
</evidence>
<feature type="chain" id="PRO_5044976740" description="Peptide hydrolase" evidence="10">
    <location>
        <begin position="20"/>
        <end position="500"/>
    </location>
</feature>
<evidence type="ECO:0000256" key="2">
    <source>
        <dbReference type="ARBA" id="ARBA00005634"/>
    </source>
</evidence>
<dbReference type="PANTHER" id="PTHR12147">
    <property type="entry name" value="METALLOPEPTIDASE M28 FAMILY MEMBER"/>
    <property type="match status" value="1"/>
</dbReference>
<feature type="signal peptide" evidence="10">
    <location>
        <begin position="1"/>
        <end position="19"/>
    </location>
</feature>
<evidence type="ECO:0000256" key="9">
    <source>
        <dbReference type="ARBA" id="ARBA00022833"/>
    </source>
</evidence>
<proteinExistence type="inferred from homology"/>
<sequence length="500" mass="52379">MKSFTGALLASAFAAVAIASPTSKSIRDLPLVQSNQLRRVLTRSALLGHAETLESFAHADPQNNRGFGGVGHNLTVDYLFKTLSAIDYYDVWLQKFELLYAAGDAKVESEGVSFTSLYFTYAPNSNGPITAELVPVANLGCELSDYPVNLAGKIALISRGSCDFGLKTAFAGASGAVGAIIYNNIAGSVSGGTLSSPERPQGPYVPVASISHADGLTLLADIAAGPVAATLTVFSVMETRTTHNVFAQTKSGDQNNVVVAGGHTDSVGAGPGINDDGSGSMGLYEIALQLPKWSVTNAVRFAFWSAEEFGLVGSETYVNSLTAEEQNKIALYLNFDMIASPNFGYFIYDGDGDAFGIAGPPGSAQIEKLFEDYFAEVGLASAPTAFSGRSDYGPFLQVGIPSGGLFTGAEGIKTEAEAALFGGTAGQAYDPGYHQATDNIKNLNVGAWIQNLKAAAHSIATYAISTKDIPKRVSLRKLTTTAKHTEHNHGSSCGEVISTF</sequence>
<comment type="similarity">
    <text evidence="2">Belongs to the peptidase M28 family. M28B subfamily.</text>
</comment>
<dbReference type="Pfam" id="PF02225">
    <property type="entry name" value="PA"/>
    <property type="match status" value="1"/>
</dbReference>
<evidence type="ECO:0000256" key="10">
    <source>
        <dbReference type="RuleBase" id="RU361240"/>
    </source>
</evidence>
<evidence type="ECO:0000256" key="8">
    <source>
        <dbReference type="ARBA" id="ARBA00022801"/>
    </source>
</evidence>